<protein>
    <submittedName>
        <fullName evidence="2">Ste20p</fullName>
    </submittedName>
</protein>
<keyword evidence="3" id="KW-1185">Reference proteome</keyword>
<dbReference type="PROSITE" id="PS50011">
    <property type="entry name" value="PROTEIN_KINASE_DOM"/>
    <property type="match status" value="1"/>
</dbReference>
<dbReference type="InterPro" id="IPR051681">
    <property type="entry name" value="Ser/Thr_Kinases-Pseudokinases"/>
</dbReference>
<dbReference type="PANTHER" id="PTHR44329">
    <property type="entry name" value="SERINE/THREONINE-PROTEIN KINASE TNNI3K-RELATED"/>
    <property type="match status" value="1"/>
</dbReference>
<dbReference type="Pfam" id="PF07714">
    <property type="entry name" value="PK_Tyr_Ser-Thr"/>
    <property type="match status" value="1"/>
</dbReference>
<accession>A0A015IA41</accession>
<comment type="caution">
    <text evidence="2">The sequence shown here is derived from an EMBL/GenBank/DDBJ whole genome shotgun (WGS) entry which is preliminary data.</text>
</comment>
<name>A0A015IA41_RHIIW</name>
<organism evidence="2 3">
    <name type="scientific">Rhizophagus irregularis (strain DAOM 197198w)</name>
    <name type="common">Glomus intraradices</name>
    <dbReference type="NCBI Taxonomy" id="1432141"/>
    <lineage>
        <taxon>Eukaryota</taxon>
        <taxon>Fungi</taxon>
        <taxon>Fungi incertae sedis</taxon>
        <taxon>Mucoromycota</taxon>
        <taxon>Glomeromycotina</taxon>
        <taxon>Glomeromycetes</taxon>
        <taxon>Glomerales</taxon>
        <taxon>Glomeraceae</taxon>
        <taxon>Rhizophagus</taxon>
    </lineage>
</organism>
<dbReference type="HOGENOM" id="CLU_000288_7_34_1"/>
<dbReference type="EMBL" id="JEMT01028629">
    <property type="protein sequence ID" value="EXX54077.1"/>
    <property type="molecule type" value="Genomic_DNA"/>
</dbReference>
<evidence type="ECO:0000259" key="1">
    <source>
        <dbReference type="PROSITE" id="PS50011"/>
    </source>
</evidence>
<dbReference type="AlphaFoldDB" id="A0A015IA41"/>
<proteinExistence type="predicted"/>
<evidence type="ECO:0000313" key="2">
    <source>
        <dbReference type="EMBL" id="EXX54077.1"/>
    </source>
</evidence>
<dbReference type="GO" id="GO:0005524">
    <property type="term" value="F:ATP binding"/>
    <property type="evidence" value="ECO:0007669"/>
    <property type="project" value="InterPro"/>
</dbReference>
<dbReference type="InterPro" id="IPR011009">
    <property type="entry name" value="Kinase-like_dom_sf"/>
</dbReference>
<evidence type="ECO:0000313" key="3">
    <source>
        <dbReference type="Proteomes" id="UP000022910"/>
    </source>
</evidence>
<dbReference type="SUPFAM" id="SSF56112">
    <property type="entry name" value="Protein kinase-like (PK-like)"/>
    <property type="match status" value="1"/>
</dbReference>
<dbReference type="Gene3D" id="1.10.510.10">
    <property type="entry name" value="Transferase(Phosphotransferase) domain 1"/>
    <property type="match status" value="1"/>
</dbReference>
<dbReference type="Proteomes" id="UP000022910">
    <property type="component" value="Unassembled WGS sequence"/>
</dbReference>
<dbReference type="InterPro" id="IPR001245">
    <property type="entry name" value="Ser-Thr/Tyr_kinase_cat_dom"/>
</dbReference>
<feature type="domain" description="Protein kinase" evidence="1">
    <location>
        <begin position="136"/>
        <end position="405"/>
    </location>
</feature>
<dbReference type="GO" id="GO:0004674">
    <property type="term" value="F:protein serine/threonine kinase activity"/>
    <property type="evidence" value="ECO:0007669"/>
    <property type="project" value="TreeGrafter"/>
</dbReference>
<dbReference type="SMR" id="A0A015IA41"/>
<dbReference type="InterPro" id="IPR000719">
    <property type="entry name" value="Prot_kinase_dom"/>
</dbReference>
<gene>
    <name evidence="2" type="ORF">RirG_237910</name>
</gene>
<reference evidence="2 3" key="1">
    <citation type="submission" date="2014-02" db="EMBL/GenBank/DDBJ databases">
        <title>Single nucleus genome sequencing reveals high similarity among nuclei of an endomycorrhizal fungus.</title>
        <authorList>
            <person name="Lin K."/>
            <person name="Geurts R."/>
            <person name="Zhang Z."/>
            <person name="Limpens E."/>
            <person name="Saunders D.G."/>
            <person name="Mu D."/>
            <person name="Pang E."/>
            <person name="Cao H."/>
            <person name="Cha H."/>
            <person name="Lin T."/>
            <person name="Zhou Q."/>
            <person name="Shang Y."/>
            <person name="Li Y."/>
            <person name="Ivanov S."/>
            <person name="Sharma T."/>
            <person name="Velzen R.V."/>
            <person name="Ruijter N.D."/>
            <person name="Aanen D.K."/>
            <person name="Win J."/>
            <person name="Kamoun S."/>
            <person name="Bisseling T."/>
            <person name="Huang S."/>
        </authorList>
    </citation>
    <scope>NUCLEOTIDE SEQUENCE [LARGE SCALE GENOMIC DNA]</scope>
    <source>
        <strain evidence="3">DAOM197198w</strain>
    </source>
</reference>
<sequence length="504" mass="58068">MDISNQNLDTTEITIKNNSKTDAKNLWKKDYDDDYQLHATIFSTDSTTESDETISVFKKVNIMDLEKRKELYGVCGECNEPGTGYLWCQPCNAKRFKENFKNWTSGNKNIDELIQQSQLNAFFCAKCLEWIPFENFENVTYLTRGGFSNIYSAYWPEGKIGHWDIENQEWIRTSIKVALKSLNNSSNNISNDFLNEIKYYISCHIYAGNTVMCFGITQDPNTKNYMMVLQYFEGGNLRSTLVEDLTLETKIKYLFFIIDGLSGIHDAGNIHKDFHSGNILHDNEEDVLSISDLGMCQPVNDNERKGIYGVIPYMAPEVLRGYQYTKAADIYSFGIIMNELMSEKIPYNDIPHDHFLVVKICKGFRPKISEDTPKLIVDLIIKCLDAKAENRPTAKELRQILIKYVTETEDENSEISYQIKEYEKIKENKLKNRTNENKSKNLQTHPQAIYTSRLLNFENLPEPVNSTDYSSSYQEIISSSSANPISECLDCELNELDLNQDDDE</sequence>